<dbReference type="FunFam" id="1.25.70.10:FF:000001">
    <property type="entry name" value="Mitochondrial transcription termination factor-like"/>
    <property type="match status" value="1"/>
</dbReference>
<dbReference type="GO" id="GO:0006353">
    <property type="term" value="P:DNA-templated transcription termination"/>
    <property type="evidence" value="ECO:0007669"/>
    <property type="project" value="UniProtKB-KW"/>
</dbReference>
<protein>
    <submittedName>
        <fullName evidence="4">Uncharacterized protein</fullName>
    </submittedName>
</protein>
<dbReference type="GO" id="GO:0003676">
    <property type="term" value="F:nucleic acid binding"/>
    <property type="evidence" value="ECO:0007669"/>
    <property type="project" value="InterPro"/>
</dbReference>
<name>A0A8J4VKQ8_9ROSI</name>
<dbReference type="SMART" id="SM00733">
    <property type="entry name" value="Mterf"/>
    <property type="match status" value="6"/>
</dbReference>
<dbReference type="InterPro" id="IPR003690">
    <property type="entry name" value="MTERF"/>
</dbReference>
<keyword evidence="5" id="KW-1185">Reference proteome</keyword>
<dbReference type="EMBL" id="JRKL02004188">
    <property type="protein sequence ID" value="KAF3953189.1"/>
    <property type="molecule type" value="Genomic_DNA"/>
</dbReference>
<dbReference type="OrthoDB" id="637682at2759"/>
<evidence type="ECO:0000256" key="1">
    <source>
        <dbReference type="ARBA" id="ARBA00007692"/>
    </source>
</evidence>
<keyword evidence="2" id="KW-0806">Transcription termination</keyword>
<dbReference type="Pfam" id="PF02536">
    <property type="entry name" value="mTERF"/>
    <property type="match status" value="2"/>
</dbReference>
<sequence length="388" mass="44382">MLIFLYKAIHHGTCCSTSTIRAPQNLYTVRTHITLLLSSFRYISSTSNQHSFTVSYLINTCGFFPEAALSASKRVNFETPYKADSVIGFFKNHGFSQSQISNIIRKRPAVLLSDPQNILLPKLEFFQSKGFTTSDIATVLSRNPWILERSLKNQIIPSFVFLKNLLGTNENTVTAIKRYSAILIVKLDTFVVPNVNLLRENGVPESNICALIKKTPIAIMTDSIRFKEIVEEVKEMGFNPLRLSFIQAIFAMRGMNKSTWERKVSAYKRWGLSEEEILVAFGRCPHCIMASEDKIMRVMEFFINKMGLEPSLIVKCPGLLTYSLEKRLIPRASVIQVLQSEGLIKKDFYLPRVFGCPEELFLQKFVMPYEKEASELLQLYKRKLNFPE</sequence>
<evidence type="ECO:0000256" key="3">
    <source>
        <dbReference type="ARBA" id="ARBA00022946"/>
    </source>
</evidence>
<reference evidence="4" key="1">
    <citation type="submission" date="2020-03" db="EMBL/GenBank/DDBJ databases">
        <title>Castanea mollissima Vanexum genome sequencing.</title>
        <authorList>
            <person name="Staton M."/>
        </authorList>
    </citation>
    <scope>NUCLEOTIDE SEQUENCE</scope>
    <source>
        <tissue evidence="4">Leaf</tissue>
    </source>
</reference>
<evidence type="ECO:0000313" key="4">
    <source>
        <dbReference type="EMBL" id="KAF3953189.1"/>
    </source>
</evidence>
<dbReference type="PANTHER" id="PTHR13068:SF166">
    <property type="entry name" value="TRANSCRIPTION TERMINATION FACTOR MTERF15, MITOCHONDRIAL-LIKE"/>
    <property type="match status" value="1"/>
</dbReference>
<evidence type="ECO:0000313" key="5">
    <source>
        <dbReference type="Proteomes" id="UP000737018"/>
    </source>
</evidence>
<evidence type="ECO:0000256" key="2">
    <source>
        <dbReference type="ARBA" id="ARBA00022472"/>
    </source>
</evidence>
<keyword evidence="3" id="KW-0809">Transit peptide</keyword>
<dbReference type="AlphaFoldDB" id="A0A8J4VKQ8"/>
<comment type="similarity">
    <text evidence="1">Belongs to the mTERF family.</text>
</comment>
<dbReference type="PANTHER" id="PTHR13068">
    <property type="entry name" value="CGI-12 PROTEIN-RELATED"/>
    <property type="match status" value="1"/>
</dbReference>
<organism evidence="4 5">
    <name type="scientific">Castanea mollissima</name>
    <name type="common">Chinese chestnut</name>
    <dbReference type="NCBI Taxonomy" id="60419"/>
    <lineage>
        <taxon>Eukaryota</taxon>
        <taxon>Viridiplantae</taxon>
        <taxon>Streptophyta</taxon>
        <taxon>Embryophyta</taxon>
        <taxon>Tracheophyta</taxon>
        <taxon>Spermatophyta</taxon>
        <taxon>Magnoliopsida</taxon>
        <taxon>eudicotyledons</taxon>
        <taxon>Gunneridae</taxon>
        <taxon>Pentapetalae</taxon>
        <taxon>rosids</taxon>
        <taxon>fabids</taxon>
        <taxon>Fagales</taxon>
        <taxon>Fagaceae</taxon>
        <taxon>Castanea</taxon>
    </lineage>
</organism>
<keyword evidence="2" id="KW-0805">Transcription regulation</keyword>
<gene>
    <name evidence="4" type="ORF">CMV_021346</name>
</gene>
<proteinExistence type="inferred from homology"/>
<dbReference type="Proteomes" id="UP000737018">
    <property type="component" value="Unassembled WGS sequence"/>
</dbReference>
<dbReference type="InterPro" id="IPR038538">
    <property type="entry name" value="MTERF_sf"/>
</dbReference>
<keyword evidence="2" id="KW-0804">Transcription</keyword>
<comment type="caution">
    <text evidence="4">The sequence shown here is derived from an EMBL/GenBank/DDBJ whole genome shotgun (WGS) entry which is preliminary data.</text>
</comment>
<dbReference type="Gene3D" id="1.25.70.10">
    <property type="entry name" value="Transcription termination factor 3, mitochondrial"/>
    <property type="match status" value="1"/>
</dbReference>
<accession>A0A8J4VKQ8</accession>